<feature type="region of interest" description="Disordered" evidence="1">
    <location>
        <begin position="1"/>
        <end position="58"/>
    </location>
</feature>
<accession>A0AAX6EZ20</accession>
<evidence type="ECO:0000313" key="2">
    <source>
        <dbReference type="EMBL" id="KAJ6809099.1"/>
    </source>
</evidence>
<reference evidence="2" key="1">
    <citation type="journal article" date="2023" name="GigaByte">
        <title>Genome assembly of the bearded iris, Iris pallida Lam.</title>
        <authorList>
            <person name="Bruccoleri R.E."/>
            <person name="Oakeley E.J."/>
            <person name="Faust A.M.E."/>
            <person name="Altorfer M."/>
            <person name="Dessus-Babus S."/>
            <person name="Burckhardt D."/>
            <person name="Oertli M."/>
            <person name="Naumann U."/>
            <person name="Petersen F."/>
            <person name="Wong J."/>
        </authorList>
    </citation>
    <scope>NUCLEOTIDE SEQUENCE</scope>
    <source>
        <strain evidence="2">GSM-AAB239-AS_SAM_17_03QT</strain>
    </source>
</reference>
<evidence type="ECO:0000313" key="3">
    <source>
        <dbReference type="Proteomes" id="UP001140949"/>
    </source>
</evidence>
<reference evidence="2" key="2">
    <citation type="submission" date="2023-04" db="EMBL/GenBank/DDBJ databases">
        <authorList>
            <person name="Bruccoleri R.E."/>
            <person name="Oakeley E.J."/>
            <person name="Faust A.-M."/>
            <person name="Dessus-Babus S."/>
            <person name="Altorfer M."/>
            <person name="Burckhardt D."/>
            <person name="Oertli M."/>
            <person name="Naumann U."/>
            <person name="Petersen F."/>
            <person name="Wong J."/>
        </authorList>
    </citation>
    <scope>NUCLEOTIDE SEQUENCE</scope>
    <source>
        <strain evidence="2">GSM-AAB239-AS_SAM_17_03QT</strain>
        <tissue evidence="2">Leaf</tissue>
    </source>
</reference>
<comment type="caution">
    <text evidence="2">The sequence shown here is derived from an EMBL/GenBank/DDBJ whole genome shotgun (WGS) entry which is preliminary data.</text>
</comment>
<organism evidence="2 3">
    <name type="scientific">Iris pallida</name>
    <name type="common">Sweet iris</name>
    <dbReference type="NCBI Taxonomy" id="29817"/>
    <lineage>
        <taxon>Eukaryota</taxon>
        <taxon>Viridiplantae</taxon>
        <taxon>Streptophyta</taxon>
        <taxon>Embryophyta</taxon>
        <taxon>Tracheophyta</taxon>
        <taxon>Spermatophyta</taxon>
        <taxon>Magnoliopsida</taxon>
        <taxon>Liliopsida</taxon>
        <taxon>Asparagales</taxon>
        <taxon>Iridaceae</taxon>
        <taxon>Iridoideae</taxon>
        <taxon>Irideae</taxon>
        <taxon>Iris</taxon>
    </lineage>
</organism>
<gene>
    <name evidence="2" type="ORF">M6B38_163530</name>
</gene>
<evidence type="ECO:0000256" key="1">
    <source>
        <dbReference type="SAM" id="MobiDB-lite"/>
    </source>
</evidence>
<feature type="compositionally biased region" description="Pro residues" evidence="1">
    <location>
        <begin position="7"/>
        <end position="19"/>
    </location>
</feature>
<dbReference type="Proteomes" id="UP001140949">
    <property type="component" value="Unassembled WGS sequence"/>
</dbReference>
<protein>
    <submittedName>
        <fullName evidence="2">Uncharacterized protein</fullName>
    </submittedName>
</protein>
<dbReference type="AlphaFoldDB" id="A0AAX6EZ20"/>
<sequence>MSAAVSSPPPMKPSCPLPLSPCRFSRDRLRRHRTTLPVRPPNEPQRRRRAKPSVPPRVSGEAAVILVRRQHRRLYPMLRPPP</sequence>
<proteinExistence type="predicted"/>
<keyword evidence="3" id="KW-1185">Reference proteome</keyword>
<name>A0AAX6EZ20_IRIPA</name>
<dbReference type="EMBL" id="JANAVB010033216">
    <property type="protein sequence ID" value="KAJ6809099.1"/>
    <property type="molecule type" value="Genomic_DNA"/>
</dbReference>